<dbReference type="InterPro" id="IPR029052">
    <property type="entry name" value="Metallo-depent_PP-like"/>
</dbReference>
<keyword evidence="1" id="KW-0378">Hydrolase</keyword>
<name>A0A6F7PX82_HAECO</name>
<feature type="domain" description="Serine/threonine specific protein phosphatases" evidence="2">
    <location>
        <begin position="111"/>
        <end position="116"/>
    </location>
</feature>
<dbReference type="PRINTS" id="PR00114">
    <property type="entry name" value="STPHPHTASE"/>
</dbReference>
<dbReference type="Proteomes" id="UP000025227">
    <property type="component" value="Unplaced"/>
</dbReference>
<evidence type="ECO:0000313" key="4">
    <source>
        <dbReference type="WBParaSite" id="HCON_00140480-00001"/>
    </source>
</evidence>
<dbReference type="PROSITE" id="PS00125">
    <property type="entry name" value="SER_THR_PHOSPHATASE"/>
    <property type="match status" value="1"/>
</dbReference>
<dbReference type="GO" id="GO:0004722">
    <property type="term" value="F:protein serine/threonine phosphatase activity"/>
    <property type="evidence" value="ECO:0007669"/>
    <property type="project" value="UniProtKB-EC"/>
</dbReference>
<evidence type="ECO:0000256" key="1">
    <source>
        <dbReference type="RuleBase" id="RU004273"/>
    </source>
</evidence>
<dbReference type="GO" id="GO:0005634">
    <property type="term" value="C:nucleus"/>
    <property type="evidence" value="ECO:0007669"/>
    <property type="project" value="TreeGrafter"/>
</dbReference>
<proteinExistence type="inferred from homology"/>
<sequence length="310" mass="35028">MNLDQVIRDHFALGAVEHSYSSSFLFEIFHRAEASLERQPSLLELTAPIVIVGDIHGQYGDLLYIFQTCGWPFDTRYLFLGDYVDRGRNSLEVLVLLLALQIQFPQQVYLLRGNHEIKSVNRTYGFYADLRLRYSETLEFDRLLDAVAKVYSQLPLAALLCEKILCLHGGLSPKLQSIDDIRKIKKGTIEPSGLVEDLLWADPSPLCTGFKTNLERGCSYVFGTDVAVERCTKMGILMIVRGHQAVDEGFEISGDRRVVTLFSAPGYQDHYINKGAVMIVSADRTVTFKQFSRPKDCKQDPYLSSLPMSD</sequence>
<dbReference type="WBParaSite" id="HCON_00140480-00001">
    <property type="protein sequence ID" value="HCON_00140480-00001"/>
    <property type="gene ID" value="HCON_00140480"/>
</dbReference>
<accession>A0A6F7PX82</accession>
<dbReference type="Gene3D" id="3.60.21.10">
    <property type="match status" value="1"/>
</dbReference>
<dbReference type="PANTHER" id="PTHR11668">
    <property type="entry name" value="SERINE/THREONINE PROTEIN PHOSPHATASE"/>
    <property type="match status" value="1"/>
</dbReference>
<organism evidence="3 4">
    <name type="scientific">Haemonchus contortus</name>
    <name type="common">Barber pole worm</name>
    <dbReference type="NCBI Taxonomy" id="6289"/>
    <lineage>
        <taxon>Eukaryota</taxon>
        <taxon>Metazoa</taxon>
        <taxon>Ecdysozoa</taxon>
        <taxon>Nematoda</taxon>
        <taxon>Chromadorea</taxon>
        <taxon>Rhabditida</taxon>
        <taxon>Rhabditina</taxon>
        <taxon>Rhabditomorpha</taxon>
        <taxon>Strongyloidea</taxon>
        <taxon>Trichostrongylidae</taxon>
        <taxon>Haemonchus</taxon>
    </lineage>
</organism>
<reference evidence="4 5" key="1">
    <citation type="submission" date="2020-12" db="UniProtKB">
        <authorList>
            <consortium name="WormBaseParasite"/>
        </authorList>
    </citation>
    <scope>IDENTIFICATION</scope>
    <source>
        <strain evidence="4 5">MHco3</strain>
    </source>
</reference>
<dbReference type="SMART" id="SM00156">
    <property type="entry name" value="PP2Ac"/>
    <property type="match status" value="1"/>
</dbReference>
<dbReference type="AlphaFoldDB" id="A0A6F7PX82"/>
<dbReference type="OrthoDB" id="5829200at2759"/>
<dbReference type="EC" id="3.1.3.16" evidence="1"/>
<comment type="similarity">
    <text evidence="1">Belongs to the PPP phosphatase family.</text>
</comment>
<dbReference type="GO" id="GO:0005737">
    <property type="term" value="C:cytoplasm"/>
    <property type="evidence" value="ECO:0007669"/>
    <property type="project" value="TreeGrafter"/>
</dbReference>
<dbReference type="WBParaSite" id="HCON_00140480-00002">
    <property type="protein sequence ID" value="HCON_00140480-00002"/>
    <property type="gene ID" value="HCON_00140480"/>
</dbReference>
<evidence type="ECO:0000259" key="2">
    <source>
        <dbReference type="PROSITE" id="PS00125"/>
    </source>
</evidence>
<evidence type="ECO:0000313" key="5">
    <source>
        <dbReference type="WBParaSite" id="HCON_00140480-00002"/>
    </source>
</evidence>
<dbReference type="InterPro" id="IPR050341">
    <property type="entry name" value="PP1_catalytic_subunit"/>
</dbReference>
<dbReference type="SUPFAM" id="SSF56300">
    <property type="entry name" value="Metallo-dependent phosphatases"/>
    <property type="match status" value="1"/>
</dbReference>
<dbReference type="PANTHER" id="PTHR11668:SF199">
    <property type="entry name" value="SERINE_THREONINE-PROTEIN PHOSPHATASE"/>
    <property type="match status" value="1"/>
</dbReference>
<dbReference type="Pfam" id="PF00149">
    <property type="entry name" value="Metallophos"/>
    <property type="match status" value="1"/>
</dbReference>
<dbReference type="InterPro" id="IPR006186">
    <property type="entry name" value="Ser/Thr-sp_prot-phosphatase"/>
</dbReference>
<evidence type="ECO:0000313" key="3">
    <source>
        <dbReference type="Proteomes" id="UP000025227"/>
    </source>
</evidence>
<keyword evidence="3" id="KW-1185">Reference proteome</keyword>
<protein>
    <recommendedName>
        <fullName evidence="1">Serine/threonine-protein phosphatase</fullName>
        <ecNumber evidence="1">3.1.3.16</ecNumber>
    </recommendedName>
</protein>
<comment type="catalytic activity">
    <reaction evidence="1">
        <text>O-phospho-L-threonyl-[protein] + H2O = L-threonyl-[protein] + phosphate</text>
        <dbReference type="Rhea" id="RHEA:47004"/>
        <dbReference type="Rhea" id="RHEA-COMP:11060"/>
        <dbReference type="Rhea" id="RHEA-COMP:11605"/>
        <dbReference type="ChEBI" id="CHEBI:15377"/>
        <dbReference type="ChEBI" id="CHEBI:30013"/>
        <dbReference type="ChEBI" id="CHEBI:43474"/>
        <dbReference type="ChEBI" id="CHEBI:61977"/>
        <dbReference type="EC" id="3.1.3.16"/>
    </reaction>
</comment>
<dbReference type="InterPro" id="IPR004843">
    <property type="entry name" value="Calcineurin-like_PHP"/>
</dbReference>